<dbReference type="HOGENOM" id="CLU_003877_1_1_1"/>
<dbReference type="InterPro" id="IPR013887">
    <property type="entry name" value="UPF0592"/>
</dbReference>
<evidence type="ECO:0000256" key="1">
    <source>
        <dbReference type="SAM" id="MobiDB-lite"/>
    </source>
</evidence>
<name>K1X1D6_MARBU</name>
<accession>K1X1D6</accession>
<dbReference type="STRING" id="1072389.K1X1D6"/>
<sequence length="1196" mass="132683">MVPTESVPKLPLSTPGPTLTMSKAFNDSTTATATATASAALPRSYSSPSISSNFVNVTQPEILQNDQLPRSASYSSNLFSPDGSCTAQKEGVVAAEGRPTELQRSQTAGIGIQRKTTNRLTEDERPKLQRIGRRKSLVQRPKSWIQSLKSGSPERQKEAGTLVTAPSDAPPVPAISKAIRDKESKTTKTVSESFANFARKSWMNSSRSPSPNRTMSREAEGNEKIADDSKMTGQPVNTTPKLDQSHSPPSTTAATTTAADSPPTLLRTVSTLRKMKQRPASVLMTLTGFNSTNSSASSLPRSSLDNRSTPRTSTDKVPPLPKKLSTDKNPRSAADIPPRKRDELWPAFRSLENDHSKFQSKSWSLKTNVVRSSLLPFLRSHASHPSNKNLRPEDLDRRVIILNKWWTGLLEVLDGRQNQTVSGLDRPVLLEACYEIMIRPEWRLSPSQFAPLAERVPNPSPERRPQSRKKSSSNSSSSSASQFMAESVYHNTCNLFIQNLLAQMTFVVDKMSLRHAPASLVTFCGKAAAYAFFFVPGVAEMLVRIWKLEADILKRVSDVLKMPRRANKLELDQVNAAFPAHIRSLAWTSVKTMITQLRHDPTLPVMATKIQWHGPWAARWCGRDSGLFFVFVKHYHVLAEEFLPSGLPLVEKGRAPGFMLVLAQVLTALDATVHRQPAADPLPITFDDVLAGADASAAALPLPSTNSARLMAENRLIMLLRDFLPEKPSDCNAARKTFAEAFGKMMKASAARTSLFDHNSCFVLLDFAEEALNIYVRFSYAHDLEWDYIDWPFWLTVCKKMLESQNTMSEIRLFAFLYGSWHLITADERRKEIMCLQWLLSEETFDRFFNHWCPMVRAYFMRLLCWRLCRDEGEASDLDTKIFSRLSIRLKSNWAHHLFLKQCAEEARILPPSTTPCCPAPGRRLLIIRNDSQIQAASLLLGFDGIVNSLSSQGTPGANLAAASTRSSLAATPQSEAADAAVKAKILSDPSPPAPNKRRWTFLGKAIPIPSSFTSTPETDPSEARASSPTNSLEEARLQTATARSRPTMHSKTSSTDSDTPPATSTHRVFSFKFSLEWSQHFEKPASSSPQQGPRMAPGSERRMMPPRLPTPAQAWIGAKVPGMSQEIAPRDPKLDDLPGGERVRRAKYAGRALAEWALVVVECNNFVDRRRAEGVPGLKWVEVPTLGVEGFRRFN</sequence>
<feature type="compositionally biased region" description="Low complexity" evidence="1">
    <location>
        <begin position="1051"/>
        <end position="1066"/>
    </location>
</feature>
<feature type="compositionally biased region" description="Polar residues" evidence="1">
    <location>
        <begin position="1011"/>
        <end position="1050"/>
    </location>
</feature>
<feature type="compositionally biased region" description="Low complexity" evidence="1">
    <location>
        <begin position="291"/>
        <end position="303"/>
    </location>
</feature>
<dbReference type="OrthoDB" id="296767at2759"/>
<dbReference type="eggNOG" id="ENOG502QWKM">
    <property type="taxonomic scope" value="Eukaryota"/>
</dbReference>
<dbReference type="PANTHER" id="PTHR37988">
    <property type="entry name" value="UPF0592 MEMBRANE PROTEIN C7D4.03C"/>
    <property type="match status" value="1"/>
</dbReference>
<feature type="compositionally biased region" description="Low complexity" evidence="1">
    <location>
        <begin position="245"/>
        <end position="264"/>
    </location>
</feature>
<dbReference type="Proteomes" id="UP000006753">
    <property type="component" value="Unassembled WGS sequence"/>
</dbReference>
<feature type="region of interest" description="Disordered" evidence="1">
    <location>
        <begin position="1"/>
        <end position="23"/>
    </location>
</feature>
<evidence type="ECO:0000313" key="2">
    <source>
        <dbReference type="EMBL" id="EKD18837.1"/>
    </source>
</evidence>
<feature type="compositionally biased region" description="Polar residues" evidence="1">
    <location>
        <begin position="202"/>
        <end position="214"/>
    </location>
</feature>
<feature type="compositionally biased region" description="Polar residues" evidence="1">
    <location>
        <begin position="231"/>
        <end position="242"/>
    </location>
</feature>
<proteinExistence type="predicted"/>
<keyword evidence="3" id="KW-1185">Reference proteome</keyword>
<dbReference type="Pfam" id="PF08578">
    <property type="entry name" value="DUF1765"/>
    <property type="match status" value="1"/>
</dbReference>
<feature type="region of interest" description="Disordered" evidence="1">
    <location>
        <begin position="1082"/>
        <end position="1105"/>
    </location>
</feature>
<reference evidence="2 3" key="1">
    <citation type="journal article" date="2012" name="BMC Genomics">
        <title>Sequencing the genome of Marssonina brunnea reveals fungus-poplar co-evolution.</title>
        <authorList>
            <person name="Zhu S."/>
            <person name="Cao Y.-Z."/>
            <person name="Jiang C."/>
            <person name="Tan B.-Y."/>
            <person name="Wang Z."/>
            <person name="Feng S."/>
            <person name="Zhang L."/>
            <person name="Su X.-H."/>
            <person name="Brejova B."/>
            <person name="Vinar T."/>
            <person name="Xu M."/>
            <person name="Wang M.-X."/>
            <person name="Zhang S.-G."/>
            <person name="Huang M.-R."/>
            <person name="Wu R."/>
            <person name="Zhou Y."/>
        </authorList>
    </citation>
    <scope>NUCLEOTIDE SEQUENCE [LARGE SCALE GENOMIC DNA]</scope>
    <source>
        <strain evidence="2 3">MB_m1</strain>
    </source>
</reference>
<feature type="region of interest" description="Disordered" evidence="1">
    <location>
        <begin position="286"/>
        <end position="340"/>
    </location>
</feature>
<dbReference type="EMBL" id="JH921432">
    <property type="protein sequence ID" value="EKD18837.1"/>
    <property type="molecule type" value="Genomic_DNA"/>
</dbReference>
<dbReference type="InParanoid" id="K1X1D6"/>
<protein>
    <submittedName>
        <fullName evidence="2">Uncharacterized protein</fullName>
    </submittedName>
</protein>
<dbReference type="PANTHER" id="PTHR37988:SF1">
    <property type="entry name" value="UPF0592 MEMBRANE PROTEIN C7D4.03C"/>
    <property type="match status" value="1"/>
</dbReference>
<feature type="region of interest" description="Disordered" evidence="1">
    <location>
        <begin position="135"/>
        <end position="173"/>
    </location>
</feature>
<dbReference type="AlphaFoldDB" id="K1X1D6"/>
<feature type="region of interest" description="Disordered" evidence="1">
    <location>
        <begin position="201"/>
        <end position="264"/>
    </location>
</feature>
<feature type="compositionally biased region" description="Basic and acidic residues" evidence="1">
    <location>
        <begin position="215"/>
        <end position="230"/>
    </location>
</feature>
<dbReference type="KEGG" id="mbe:MBM_03079"/>
<dbReference type="GeneID" id="18759014"/>
<organism evidence="2 3">
    <name type="scientific">Marssonina brunnea f. sp. multigermtubi (strain MB_m1)</name>
    <name type="common">Marssonina leaf spot fungus</name>
    <dbReference type="NCBI Taxonomy" id="1072389"/>
    <lineage>
        <taxon>Eukaryota</taxon>
        <taxon>Fungi</taxon>
        <taxon>Dikarya</taxon>
        <taxon>Ascomycota</taxon>
        <taxon>Pezizomycotina</taxon>
        <taxon>Leotiomycetes</taxon>
        <taxon>Helotiales</taxon>
        <taxon>Drepanopezizaceae</taxon>
        <taxon>Drepanopeziza</taxon>
    </lineage>
</organism>
<dbReference type="OMA" id="KTCAYAF"/>
<evidence type="ECO:0000313" key="3">
    <source>
        <dbReference type="Proteomes" id="UP000006753"/>
    </source>
</evidence>
<gene>
    <name evidence="2" type="ORF">MBM_03079</name>
</gene>
<feature type="region of interest" description="Disordered" evidence="1">
    <location>
        <begin position="453"/>
        <end position="478"/>
    </location>
</feature>
<feature type="region of interest" description="Disordered" evidence="1">
    <location>
        <begin position="1008"/>
        <end position="1066"/>
    </location>
</feature>